<feature type="signal peptide" evidence="4">
    <location>
        <begin position="1"/>
        <end position="19"/>
    </location>
</feature>
<accession>A0A5C5WVL2</accession>
<dbReference type="RefSeq" id="WP_146514945.1">
    <property type="nucleotide sequence ID" value="NZ_SJPI01000001.1"/>
</dbReference>
<dbReference type="InterPro" id="IPR052052">
    <property type="entry name" value="Polysaccharide_Lyase_9"/>
</dbReference>
<dbReference type="GO" id="GO:0016837">
    <property type="term" value="F:carbon-oxygen lyase activity, acting on polysaccharides"/>
    <property type="evidence" value="ECO:0007669"/>
    <property type="project" value="TreeGrafter"/>
</dbReference>
<comment type="subcellular location">
    <subcellularLocation>
        <location evidence="1">Secreted</location>
    </subcellularLocation>
</comment>
<feature type="chain" id="PRO_5022942575" description="Right handed beta helix domain-containing protein" evidence="4">
    <location>
        <begin position="20"/>
        <end position="400"/>
    </location>
</feature>
<dbReference type="AlphaFoldDB" id="A0A5C5WVL2"/>
<keyword evidence="2" id="KW-0964">Secreted</keyword>
<reference evidence="6 7" key="1">
    <citation type="submission" date="2019-02" db="EMBL/GenBank/DDBJ databases">
        <title>Deep-cultivation of Planctomycetes and their phenomic and genomic characterization uncovers novel biology.</title>
        <authorList>
            <person name="Wiegand S."/>
            <person name="Jogler M."/>
            <person name="Boedeker C."/>
            <person name="Pinto D."/>
            <person name="Vollmers J."/>
            <person name="Rivas-Marin E."/>
            <person name="Kohn T."/>
            <person name="Peeters S.H."/>
            <person name="Heuer A."/>
            <person name="Rast P."/>
            <person name="Oberbeckmann S."/>
            <person name="Bunk B."/>
            <person name="Jeske O."/>
            <person name="Meyerdierks A."/>
            <person name="Storesund J.E."/>
            <person name="Kallscheuer N."/>
            <person name="Luecker S."/>
            <person name="Lage O.M."/>
            <person name="Pohl T."/>
            <person name="Merkel B.J."/>
            <person name="Hornburger P."/>
            <person name="Mueller R.-W."/>
            <person name="Bruemmer F."/>
            <person name="Labrenz M."/>
            <person name="Spormann A.M."/>
            <person name="Op Den Camp H."/>
            <person name="Overmann J."/>
            <person name="Amann R."/>
            <person name="Jetten M.S.M."/>
            <person name="Mascher T."/>
            <person name="Medema M.H."/>
            <person name="Devos D.P."/>
            <person name="Kaster A.-K."/>
            <person name="Ovreas L."/>
            <person name="Rohde M."/>
            <person name="Galperin M.Y."/>
            <person name="Jogler C."/>
        </authorList>
    </citation>
    <scope>NUCLEOTIDE SEQUENCE [LARGE SCALE GENOMIC DNA]</scope>
    <source>
        <strain evidence="6 7">Pla22</strain>
    </source>
</reference>
<evidence type="ECO:0000256" key="1">
    <source>
        <dbReference type="ARBA" id="ARBA00004613"/>
    </source>
</evidence>
<dbReference type="InterPro" id="IPR022441">
    <property type="entry name" value="Para_beta_helix_rpt-2"/>
</dbReference>
<dbReference type="InterPro" id="IPR012334">
    <property type="entry name" value="Pectin_lyas_fold"/>
</dbReference>
<sequence precursor="true">MTRISVALLALLAVIPAILCDAVLCDAATFYVGPNGSDSYGRNQATNRSTPWRSIQRGVNEAGGGDTVVVLSGTYYESVYLGRSGYGGNEITLKSESREGARLIGSISSNDQSYLRVDGFDVSNYSSTGLTKGISFNRCHHVTVRDCRVRECWGGGISFDQTDWILCEWNITHENAYNDPNQHSGISVYQPQYRGNDSRAYGIIIRNNTSFNNWNYVNNVNFGRPTDGNGIVVDDFKNGQSGGNGVPYDRMTVIENNICFDNGGQGIHCYASQNIRIRNNTCVNNVGSFDFGGEVSVSESERVYVYNNILTARNGKRAALQYDSNNFWFGFNVIDGPVLNVPYDGSNIYGPAGFRQGSFELEPFSAAVNSGVDGGDHFFLDAYGQNRQNAALDRGAIEVQ</sequence>
<evidence type="ECO:0000313" key="7">
    <source>
        <dbReference type="Proteomes" id="UP000316598"/>
    </source>
</evidence>
<evidence type="ECO:0000259" key="5">
    <source>
        <dbReference type="Pfam" id="PF13229"/>
    </source>
</evidence>
<keyword evidence="3 4" id="KW-0732">Signal</keyword>
<dbReference type="NCBIfam" id="TIGR03804">
    <property type="entry name" value="para_beta_helix"/>
    <property type="match status" value="1"/>
</dbReference>
<evidence type="ECO:0000256" key="4">
    <source>
        <dbReference type="SAM" id="SignalP"/>
    </source>
</evidence>
<organism evidence="6 7">
    <name type="scientific">Rubripirellula amarantea</name>
    <dbReference type="NCBI Taxonomy" id="2527999"/>
    <lineage>
        <taxon>Bacteria</taxon>
        <taxon>Pseudomonadati</taxon>
        <taxon>Planctomycetota</taxon>
        <taxon>Planctomycetia</taxon>
        <taxon>Pirellulales</taxon>
        <taxon>Pirellulaceae</taxon>
        <taxon>Rubripirellula</taxon>
    </lineage>
</organism>
<dbReference type="SMART" id="SM00710">
    <property type="entry name" value="PbH1"/>
    <property type="match status" value="4"/>
</dbReference>
<dbReference type="SUPFAM" id="SSF51126">
    <property type="entry name" value="Pectin lyase-like"/>
    <property type="match status" value="1"/>
</dbReference>
<dbReference type="Pfam" id="PF13229">
    <property type="entry name" value="Beta_helix"/>
    <property type="match status" value="1"/>
</dbReference>
<dbReference type="InterPro" id="IPR006626">
    <property type="entry name" value="PbH1"/>
</dbReference>
<dbReference type="Proteomes" id="UP000316598">
    <property type="component" value="Unassembled WGS sequence"/>
</dbReference>
<dbReference type="PANTHER" id="PTHR40088:SF2">
    <property type="entry name" value="SECRETED SUGAR HYDROLASE"/>
    <property type="match status" value="1"/>
</dbReference>
<feature type="domain" description="Right handed beta helix" evidence="5">
    <location>
        <begin position="133"/>
        <end position="311"/>
    </location>
</feature>
<keyword evidence="7" id="KW-1185">Reference proteome</keyword>
<evidence type="ECO:0000256" key="3">
    <source>
        <dbReference type="ARBA" id="ARBA00022729"/>
    </source>
</evidence>
<protein>
    <recommendedName>
        <fullName evidence="5">Right handed beta helix domain-containing protein</fullName>
    </recommendedName>
</protein>
<dbReference type="GO" id="GO:0005576">
    <property type="term" value="C:extracellular region"/>
    <property type="evidence" value="ECO:0007669"/>
    <property type="project" value="UniProtKB-SubCell"/>
</dbReference>
<dbReference type="InterPro" id="IPR011050">
    <property type="entry name" value="Pectin_lyase_fold/virulence"/>
</dbReference>
<comment type="caution">
    <text evidence="6">The sequence shown here is derived from an EMBL/GenBank/DDBJ whole genome shotgun (WGS) entry which is preliminary data.</text>
</comment>
<dbReference type="InterPro" id="IPR039448">
    <property type="entry name" value="Beta_helix"/>
</dbReference>
<evidence type="ECO:0000256" key="2">
    <source>
        <dbReference type="ARBA" id="ARBA00022525"/>
    </source>
</evidence>
<dbReference type="OrthoDB" id="249127at2"/>
<dbReference type="PANTHER" id="PTHR40088">
    <property type="entry name" value="PECTATE LYASE (EUROFUNG)"/>
    <property type="match status" value="1"/>
</dbReference>
<evidence type="ECO:0000313" key="6">
    <source>
        <dbReference type="EMBL" id="TWT54994.1"/>
    </source>
</evidence>
<dbReference type="Gene3D" id="2.160.20.10">
    <property type="entry name" value="Single-stranded right-handed beta-helix, Pectin lyase-like"/>
    <property type="match status" value="1"/>
</dbReference>
<name>A0A5C5WVL2_9BACT</name>
<proteinExistence type="predicted"/>
<gene>
    <name evidence="6" type="ORF">Pla22_26480</name>
</gene>
<dbReference type="EMBL" id="SJPI01000001">
    <property type="protein sequence ID" value="TWT54994.1"/>
    <property type="molecule type" value="Genomic_DNA"/>
</dbReference>